<evidence type="ECO:0000313" key="1">
    <source>
        <dbReference type="EMBL" id="NCI48944.1"/>
    </source>
</evidence>
<gene>
    <name evidence="1" type="ORF">GWC95_03355</name>
</gene>
<sequence>MKKNLTKFASLVLLAVTFASCTKKDDTGTVLLTTSQGKNIPGEGTDNHYTFFSLERNEVVPLADSNTTKWDIAVRSTSIITNSGTSGPGAGGAYVQKATTFDNFKTIPADSVFRTDASAAPAIKTGSGNGWYNYDFNTNIISPIPGNILVIRTATGKYAKVEILSYYKNAPATPSANDVSRFYTFRFVYQANGSKTF</sequence>
<dbReference type="Pfam" id="PF14064">
    <property type="entry name" value="HmuY"/>
    <property type="match status" value="1"/>
</dbReference>
<name>A0ABW9ZPC6_9BACT</name>
<dbReference type="InterPro" id="IPR025921">
    <property type="entry name" value="HmuY"/>
</dbReference>
<reference evidence="1 2" key="1">
    <citation type="submission" date="2020-01" db="EMBL/GenBank/DDBJ databases">
        <title>Genome analysis.</title>
        <authorList>
            <person name="Wu S."/>
            <person name="Wang G."/>
        </authorList>
    </citation>
    <scope>NUCLEOTIDE SEQUENCE [LARGE SCALE GENOMIC DNA]</scope>
    <source>
        <strain evidence="1 2">SYL130</strain>
    </source>
</reference>
<dbReference type="Proteomes" id="UP000753802">
    <property type="component" value="Unassembled WGS sequence"/>
</dbReference>
<proteinExistence type="predicted"/>
<dbReference type="RefSeq" id="WP_161817250.1">
    <property type="nucleotide sequence ID" value="NZ_JAACJS010000002.1"/>
</dbReference>
<protein>
    <recommendedName>
        <fullName evidence="3">HmuY protein</fullName>
    </recommendedName>
</protein>
<organism evidence="1 2">
    <name type="scientific">Sediminibacterium roseum</name>
    <dbReference type="NCBI Taxonomy" id="1978412"/>
    <lineage>
        <taxon>Bacteria</taxon>
        <taxon>Pseudomonadati</taxon>
        <taxon>Bacteroidota</taxon>
        <taxon>Chitinophagia</taxon>
        <taxon>Chitinophagales</taxon>
        <taxon>Chitinophagaceae</taxon>
        <taxon>Sediminibacterium</taxon>
    </lineage>
</organism>
<evidence type="ECO:0008006" key="3">
    <source>
        <dbReference type="Google" id="ProtNLM"/>
    </source>
</evidence>
<accession>A0ABW9ZPC6</accession>
<evidence type="ECO:0000313" key="2">
    <source>
        <dbReference type="Proteomes" id="UP000753802"/>
    </source>
</evidence>
<dbReference type="EMBL" id="JAACJS010000002">
    <property type="protein sequence ID" value="NCI48944.1"/>
    <property type="molecule type" value="Genomic_DNA"/>
</dbReference>
<keyword evidence="2" id="KW-1185">Reference proteome</keyword>
<comment type="caution">
    <text evidence="1">The sequence shown here is derived from an EMBL/GenBank/DDBJ whole genome shotgun (WGS) entry which is preliminary data.</text>
</comment>
<dbReference type="CDD" id="cd12105">
    <property type="entry name" value="HmuY"/>
    <property type="match status" value="1"/>
</dbReference>
<dbReference type="PROSITE" id="PS51257">
    <property type="entry name" value="PROKAR_LIPOPROTEIN"/>
    <property type="match status" value="1"/>
</dbReference>